<keyword evidence="8" id="KW-1185">Reference proteome</keyword>
<dbReference type="InterPro" id="IPR036735">
    <property type="entry name" value="NGN_dom_sf"/>
</dbReference>
<evidence type="ECO:0000256" key="3">
    <source>
        <dbReference type="ARBA" id="ARBA00023163"/>
    </source>
</evidence>
<evidence type="ECO:0000259" key="6">
    <source>
        <dbReference type="SMART" id="SM00739"/>
    </source>
</evidence>
<evidence type="ECO:0000259" key="5">
    <source>
        <dbReference type="SMART" id="SM00738"/>
    </source>
</evidence>
<dbReference type="GO" id="GO:0006354">
    <property type="term" value="P:DNA-templated transcription elongation"/>
    <property type="evidence" value="ECO:0007669"/>
    <property type="project" value="InterPro"/>
</dbReference>
<dbReference type="AlphaFoldDB" id="A0AAN9M7Y5"/>
<dbReference type="InterPro" id="IPR014722">
    <property type="entry name" value="Rib_uL2_dom2"/>
</dbReference>
<feature type="compositionally biased region" description="Basic and acidic residues" evidence="4">
    <location>
        <begin position="216"/>
        <end position="233"/>
    </location>
</feature>
<dbReference type="InterPro" id="IPR006645">
    <property type="entry name" value="NGN-like_dom"/>
</dbReference>
<dbReference type="EMBL" id="JAYMYQ010000002">
    <property type="protein sequence ID" value="KAK7349930.1"/>
    <property type="molecule type" value="Genomic_DNA"/>
</dbReference>
<keyword evidence="3" id="KW-0804">Transcription</keyword>
<dbReference type="Gene3D" id="3.30.70.940">
    <property type="entry name" value="NusG, N-terminal domain"/>
    <property type="match status" value="1"/>
</dbReference>
<evidence type="ECO:0000313" key="7">
    <source>
        <dbReference type="EMBL" id="KAK7349930.1"/>
    </source>
</evidence>
<dbReference type="PANTHER" id="PTHR30265">
    <property type="entry name" value="RHO-INTERACTING TRANSCRIPTION TERMINATION FACTOR NUSG"/>
    <property type="match status" value="1"/>
</dbReference>
<accession>A0AAN9M7Y5</accession>
<protein>
    <submittedName>
        <fullName evidence="7">Uncharacterized protein</fullName>
    </submittedName>
</protein>
<evidence type="ECO:0000313" key="8">
    <source>
        <dbReference type="Proteomes" id="UP001367508"/>
    </source>
</evidence>
<reference evidence="7 8" key="1">
    <citation type="submission" date="2024-01" db="EMBL/GenBank/DDBJ databases">
        <title>The genomes of 5 underutilized Papilionoideae crops provide insights into root nodulation and disease resistanc.</title>
        <authorList>
            <person name="Jiang F."/>
        </authorList>
    </citation>
    <scope>NUCLEOTIDE SEQUENCE [LARGE SCALE GENOMIC DNA]</scope>
    <source>
        <strain evidence="7">LVBAO_FW01</strain>
        <tissue evidence="7">Leaves</tissue>
    </source>
</reference>
<dbReference type="Pfam" id="PF02357">
    <property type="entry name" value="NusG"/>
    <property type="match status" value="1"/>
</dbReference>
<gene>
    <name evidence="7" type="ORF">VNO77_07833</name>
</gene>
<dbReference type="InterPro" id="IPR008991">
    <property type="entry name" value="Translation_prot_SH3-like_sf"/>
</dbReference>
<evidence type="ECO:0000256" key="4">
    <source>
        <dbReference type="SAM" id="MobiDB-lite"/>
    </source>
</evidence>
<sequence>MRGMSIVCNPLRFNTLSLPSLSFSLSQTRKPLTLSVSASVESPLDTHQLSARERRRLRNERREGTNWKEEVEERLIKKPKKQKTSWTEELNLDNLAKLGPQWWVIRVSRVKGHDTAQLLARSLATNYPDMEFKVFAPAVNVKRRLKDGSCSVKPKPLIPGCMFLRCVLNKELHDFIREYIGIGGFLGSKVGSKKRQINRPKPVSDEDMEAVFRQAKEEQEKTDQAFEEEEKKTAVLNPGLPNTGIEPDDVSNTTVDSKSKRRSRKTSNQLTVTDASSIQKDYKFLVPGSTVRVVSGTFSGFTGTLKKLNRKTKVATVHFTLFGKENIVDIDASEIALETN</sequence>
<dbReference type="SMART" id="SM00739">
    <property type="entry name" value="KOW"/>
    <property type="match status" value="1"/>
</dbReference>
<keyword evidence="1" id="KW-0889">Transcription antitermination</keyword>
<evidence type="ECO:0000256" key="2">
    <source>
        <dbReference type="ARBA" id="ARBA00023015"/>
    </source>
</evidence>
<dbReference type="CDD" id="cd09890">
    <property type="entry name" value="NGN_plant"/>
    <property type="match status" value="1"/>
</dbReference>
<dbReference type="Gene3D" id="2.30.30.30">
    <property type="match status" value="1"/>
</dbReference>
<dbReference type="SMART" id="SM00738">
    <property type="entry name" value="NGN"/>
    <property type="match status" value="1"/>
</dbReference>
<comment type="caution">
    <text evidence="7">The sequence shown here is derived from an EMBL/GenBank/DDBJ whole genome shotgun (WGS) entry which is preliminary data.</text>
</comment>
<dbReference type="PANTHER" id="PTHR30265:SF4">
    <property type="entry name" value="KOW MOTIF FAMILY PROTEIN, EXPRESSED"/>
    <property type="match status" value="1"/>
</dbReference>
<keyword evidence="2" id="KW-0805">Transcription regulation</keyword>
<feature type="region of interest" description="Disordered" evidence="4">
    <location>
        <begin position="216"/>
        <end position="272"/>
    </location>
</feature>
<dbReference type="InterPro" id="IPR005824">
    <property type="entry name" value="KOW"/>
</dbReference>
<feature type="domain" description="KOW" evidence="6">
    <location>
        <begin position="284"/>
        <end position="311"/>
    </location>
</feature>
<dbReference type="InterPro" id="IPR043425">
    <property type="entry name" value="NusG-like"/>
</dbReference>
<dbReference type="SUPFAM" id="SSF82679">
    <property type="entry name" value="N-utilization substance G protein NusG, N-terminal domain"/>
    <property type="match status" value="1"/>
</dbReference>
<feature type="domain" description="NusG-like N-terminal" evidence="5">
    <location>
        <begin position="99"/>
        <end position="215"/>
    </location>
</feature>
<dbReference type="GO" id="GO:0031564">
    <property type="term" value="P:transcription antitermination"/>
    <property type="evidence" value="ECO:0007669"/>
    <property type="project" value="UniProtKB-KW"/>
</dbReference>
<dbReference type="Proteomes" id="UP001367508">
    <property type="component" value="Unassembled WGS sequence"/>
</dbReference>
<proteinExistence type="predicted"/>
<organism evidence="7 8">
    <name type="scientific">Canavalia gladiata</name>
    <name type="common">Sword bean</name>
    <name type="synonym">Dolichos gladiatus</name>
    <dbReference type="NCBI Taxonomy" id="3824"/>
    <lineage>
        <taxon>Eukaryota</taxon>
        <taxon>Viridiplantae</taxon>
        <taxon>Streptophyta</taxon>
        <taxon>Embryophyta</taxon>
        <taxon>Tracheophyta</taxon>
        <taxon>Spermatophyta</taxon>
        <taxon>Magnoliopsida</taxon>
        <taxon>eudicotyledons</taxon>
        <taxon>Gunneridae</taxon>
        <taxon>Pentapetalae</taxon>
        <taxon>rosids</taxon>
        <taxon>fabids</taxon>
        <taxon>Fabales</taxon>
        <taxon>Fabaceae</taxon>
        <taxon>Papilionoideae</taxon>
        <taxon>50 kb inversion clade</taxon>
        <taxon>NPAAA clade</taxon>
        <taxon>indigoferoid/millettioid clade</taxon>
        <taxon>Phaseoleae</taxon>
        <taxon>Canavalia</taxon>
    </lineage>
</organism>
<dbReference type="CDD" id="cd06091">
    <property type="entry name" value="KOW_NusG"/>
    <property type="match status" value="1"/>
</dbReference>
<dbReference type="Pfam" id="PF00467">
    <property type="entry name" value="KOW"/>
    <property type="match status" value="1"/>
</dbReference>
<name>A0AAN9M7Y5_CANGL</name>
<evidence type="ECO:0000256" key="1">
    <source>
        <dbReference type="ARBA" id="ARBA00022814"/>
    </source>
</evidence>
<dbReference type="SUPFAM" id="SSF50104">
    <property type="entry name" value="Translation proteins SH3-like domain"/>
    <property type="match status" value="1"/>
</dbReference>